<dbReference type="EMBL" id="VCAU01000002">
    <property type="protein sequence ID" value="KAF9894965.1"/>
    <property type="molecule type" value="Genomic_DNA"/>
</dbReference>
<name>A0AAD4CYB0_ASPNN</name>
<dbReference type="InterPro" id="IPR035959">
    <property type="entry name" value="RutC-like_sf"/>
</dbReference>
<dbReference type="Gene3D" id="3.30.1330.40">
    <property type="entry name" value="RutC-like"/>
    <property type="match status" value="1"/>
</dbReference>
<dbReference type="InterPro" id="IPR006175">
    <property type="entry name" value="YjgF/YER057c/UK114"/>
</dbReference>
<sequence>MSKQFHSTPSPFEQRIGYYRAVRHGSLIFVSGTTAVDPQTPPSAPQIQFPGDARQQTRVALAECVAAVQALGGTEASIVRVRMFVARPQDCMAVGDGFREVLGKEKGGEVGAAATMIVVRDGFVDGGMLVEVEVDAVVD</sequence>
<proteinExistence type="predicted"/>
<keyword evidence="2" id="KW-1185">Reference proteome</keyword>
<evidence type="ECO:0000313" key="2">
    <source>
        <dbReference type="Proteomes" id="UP001194746"/>
    </source>
</evidence>
<dbReference type="Proteomes" id="UP001194746">
    <property type="component" value="Unassembled WGS sequence"/>
</dbReference>
<evidence type="ECO:0008006" key="3">
    <source>
        <dbReference type="Google" id="ProtNLM"/>
    </source>
</evidence>
<gene>
    <name evidence="1" type="ORF">FE257_004588</name>
</gene>
<dbReference type="AlphaFoldDB" id="A0AAD4CYB0"/>
<dbReference type="Pfam" id="PF01042">
    <property type="entry name" value="Ribonuc_L-PSP"/>
    <property type="match status" value="1"/>
</dbReference>
<dbReference type="SUPFAM" id="SSF55298">
    <property type="entry name" value="YjgF-like"/>
    <property type="match status" value="1"/>
</dbReference>
<evidence type="ECO:0000313" key="1">
    <source>
        <dbReference type="EMBL" id="KAF9894965.1"/>
    </source>
</evidence>
<reference evidence="1" key="2">
    <citation type="submission" date="2020-02" db="EMBL/GenBank/DDBJ databases">
        <authorList>
            <person name="Gilchrist C.L.M."/>
            <person name="Chooi Y.-H."/>
        </authorList>
    </citation>
    <scope>NUCLEOTIDE SEQUENCE</scope>
    <source>
        <strain evidence="1">MST-FP2251</strain>
    </source>
</reference>
<protein>
    <recommendedName>
        <fullName evidence="3">YjgF-like protein</fullName>
    </recommendedName>
</protein>
<organism evidence="1 2">
    <name type="scientific">Aspergillus nanangensis</name>
    <dbReference type="NCBI Taxonomy" id="2582783"/>
    <lineage>
        <taxon>Eukaryota</taxon>
        <taxon>Fungi</taxon>
        <taxon>Dikarya</taxon>
        <taxon>Ascomycota</taxon>
        <taxon>Pezizomycotina</taxon>
        <taxon>Eurotiomycetes</taxon>
        <taxon>Eurotiomycetidae</taxon>
        <taxon>Eurotiales</taxon>
        <taxon>Aspergillaceae</taxon>
        <taxon>Aspergillus</taxon>
        <taxon>Aspergillus subgen. Circumdati</taxon>
    </lineage>
</organism>
<comment type="caution">
    <text evidence="1">The sequence shown here is derived from an EMBL/GenBank/DDBJ whole genome shotgun (WGS) entry which is preliminary data.</text>
</comment>
<dbReference type="PANTHER" id="PTHR43857">
    <property type="entry name" value="BLR7761 PROTEIN"/>
    <property type="match status" value="1"/>
</dbReference>
<dbReference type="PANTHER" id="PTHR43857:SF1">
    <property type="entry name" value="YJGH FAMILY PROTEIN"/>
    <property type="match status" value="1"/>
</dbReference>
<reference evidence="1" key="1">
    <citation type="journal article" date="2019" name="Beilstein J. Org. Chem.">
        <title>Nanangenines: drimane sesquiterpenoids as the dominant metabolite cohort of a novel Australian fungus, Aspergillus nanangensis.</title>
        <authorList>
            <person name="Lacey H.J."/>
            <person name="Gilchrist C.L.M."/>
            <person name="Crombie A."/>
            <person name="Kalaitzis J.A."/>
            <person name="Vuong D."/>
            <person name="Rutledge P.J."/>
            <person name="Turner P."/>
            <person name="Pitt J.I."/>
            <person name="Lacey E."/>
            <person name="Chooi Y.H."/>
            <person name="Piggott A.M."/>
        </authorList>
    </citation>
    <scope>NUCLEOTIDE SEQUENCE</scope>
    <source>
        <strain evidence="1">MST-FP2251</strain>
    </source>
</reference>
<accession>A0AAD4CYB0</accession>